<keyword evidence="1" id="KW-0472">Membrane</keyword>
<organism evidence="2 3">
    <name type="scientific">Paeniglutamicibacter psychrophenolicus</name>
    <dbReference type="NCBI Taxonomy" id="257454"/>
    <lineage>
        <taxon>Bacteria</taxon>
        <taxon>Bacillati</taxon>
        <taxon>Actinomycetota</taxon>
        <taxon>Actinomycetes</taxon>
        <taxon>Micrococcales</taxon>
        <taxon>Micrococcaceae</taxon>
        <taxon>Paeniglutamicibacter</taxon>
    </lineage>
</organism>
<comment type="caution">
    <text evidence="2">The sequence shown here is derived from an EMBL/GenBank/DDBJ whole genome shotgun (WGS) entry which is preliminary data.</text>
</comment>
<reference evidence="2 3" key="1">
    <citation type="submission" date="2021-03" db="EMBL/GenBank/DDBJ databases">
        <title>Sequencing the genomes of 1000 actinobacteria strains.</title>
        <authorList>
            <person name="Klenk H.-P."/>
        </authorList>
    </citation>
    <scope>NUCLEOTIDE SEQUENCE [LARGE SCALE GENOMIC DNA]</scope>
    <source>
        <strain evidence="2 3">DSM 15454</strain>
    </source>
</reference>
<keyword evidence="1" id="KW-1133">Transmembrane helix</keyword>
<name>A0ABS4WEH6_9MICC</name>
<keyword evidence="3" id="KW-1185">Reference proteome</keyword>
<evidence type="ECO:0000313" key="3">
    <source>
        <dbReference type="Proteomes" id="UP000766570"/>
    </source>
</evidence>
<feature type="transmembrane region" description="Helical" evidence="1">
    <location>
        <begin position="7"/>
        <end position="29"/>
    </location>
</feature>
<accession>A0ABS4WEH6</accession>
<proteinExistence type="predicted"/>
<sequence length="218" mass="22808">MKKQGKIITGVVSSAAAVGLVAWGIGFAGAANSNEWELPGDLVAGPAIAEANPSTGTEVKTDRFDNVQKKVGEKAGLIDEKTNKSYFTIEVTKTQLLSSCTSRVGNQQLAPTRSRFLVLDVKATLDASVSEQVGGSTKDLFMPLVAEAFSVTTSSGTPDRNVTSETAWGCFDDSVLLPPVLNPGQSVKGKVVLDVGAPKGKVAYDPEDNGGWSWPYGG</sequence>
<gene>
    <name evidence="2" type="ORF">JOF46_002509</name>
</gene>
<protein>
    <recommendedName>
        <fullName evidence="4">DUF4352 domain-containing protein</fullName>
    </recommendedName>
</protein>
<dbReference type="EMBL" id="JAGIOE010000001">
    <property type="protein sequence ID" value="MBP2374597.1"/>
    <property type="molecule type" value="Genomic_DNA"/>
</dbReference>
<dbReference type="RefSeq" id="WP_209907600.1">
    <property type="nucleotide sequence ID" value="NZ_BAAAMI010000017.1"/>
</dbReference>
<evidence type="ECO:0000313" key="2">
    <source>
        <dbReference type="EMBL" id="MBP2374597.1"/>
    </source>
</evidence>
<dbReference type="Proteomes" id="UP000766570">
    <property type="component" value="Unassembled WGS sequence"/>
</dbReference>
<keyword evidence="1" id="KW-0812">Transmembrane</keyword>
<evidence type="ECO:0000256" key="1">
    <source>
        <dbReference type="SAM" id="Phobius"/>
    </source>
</evidence>
<evidence type="ECO:0008006" key="4">
    <source>
        <dbReference type="Google" id="ProtNLM"/>
    </source>
</evidence>